<protein>
    <submittedName>
        <fullName evidence="1">Uncharacterized protein</fullName>
    </submittedName>
</protein>
<dbReference type="EMBL" id="MK967380">
    <property type="protein sequence ID" value="QDM56026.1"/>
    <property type="molecule type" value="Genomic_DNA"/>
</dbReference>
<dbReference type="KEGG" id="vg:55618643"/>
<dbReference type="Proteomes" id="UP000320841">
    <property type="component" value="Segment"/>
</dbReference>
<evidence type="ECO:0000313" key="1">
    <source>
        <dbReference type="EMBL" id="QDM56026.1"/>
    </source>
</evidence>
<name>A0A515MH76_9CAUD</name>
<proteinExistence type="predicted"/>
<dbReference type="GeneID" id="55618643"/>
<gene>
    <name evidence="1" type="primary">11</name>
    <name evidence="1" type="ORF">SEA_SLEEPYHEAD_11</name>
</gene>
<dbReference type="RefSeq" id="YP_009848225.1">
    <property type="nucleotide sequence ID" value="NC_048782.1"/>
</dbReference>
<keyword evidence="2" id="KW-1185">Reference proteome</keyword>
<organism evidence="1 2">
    <name type="scientific">Rhodococcus phage Sleepyhead</name>
    <dbReference type="NCBI Taxonomy" id="2591131"/>
    <lineage>
        <taxon>Viruses</taxon>
        <taxon>Duplodnaviria</taxon>
        <taxon>Heunggongvirae</taxon>
        <taxon>Uroviricota</taxon>
        <taxon>Caudoviricetes</taxon>
        <taxon>Sleepyheadvirus</taxon>
        <taxon>Sleepyheadvirus sleepyhead</taxon>
    </lineage>
</organism>
<sequence length="84" mass="9199">MANRVEIKPGALYAVRRSPETQSEIDGLAARMASAAGPGFEWSSQQGAKRPSGRWRAIVYPATWSARQRNATENTLVRVLGSVR</sequence>
<reference evidence="1 2" key="1">
    <citation type="submission" date="2019-05" db="EMBL/GenBank/DDBJ databases">
        <authorList>
            <person name="Andrick R."/>
            <person name="Dugal D."/>
            <person name="Kinney M."/>
            <person name="Taplin D."/>
            <person name="Molloy S.D."/>
            <person name="Garlena R.A."/>
            <person name="Russell D.A."/>
            <person name="Pope W.H."/>
            <person name="Jacobs-Sera D."/>
            <person name="Hatfull G.F."/>
        </authorList>
    </citation>
    <scope>NUCLEOTIDE SEQUENCE [LARGE SCALE GENOMIC DNA]</scope>
</reference>
<evidence type="ECO:0000313" key="2">
    <source>
        <dbReference type="Proteomes" id="UP000320841"/>
    </source>
</evidence>
<accession>A0A515MH76</accession>